<evidence type="ECO:0000313" key="3">
    <source>
        <dbReference type="Proteomes" id="UP000268093"/>
    </source>
</evidence>
<proteinExistence type="predicted"/>
<protein>
    <recommendedName>
        <fullName evidence="1">SAM domain-containing protein</fullName>
    </recommendedName>
</protein>
<keyword evidence="3" id="KW-1185">Reference proteome</keyword>
<reference evidence="2 3" key="1">
    <citation type="journal article" date="2018" name="New Phytol.">
        <title>Phylogenomics of Endogonaceae and evolution of mycorrhizas within Mucoromycota.</title>
        <authorList>
            <person name="Chang Y."/>
            <person name="Desiro A."/>
            <person name="Na H."/>
            <person name="Sandor L."/>
            <person name="Lipzen A."/>
            <person name="Clum A."/>
            <person name="Barry K."/>
            <person name="Grigoriev I.V."/>
            <person name="Martin F.M."/>
            <person name="Stajich J.E."/>
            <person name="Smith M.E."/>
            <person name="Bonito G."/>
            <person name="Spatafora J.W."/>
        </authorList>
    </citation>
    <scope>NUCLEOTIDE SEQUENCE [LARGE SCALE GENOMIC DNA]</scope>
    <source>
        <strain evidence="2 3">GMNB39</strain>
    </source>
</reference>
<dbReference type="InterPro" id="IPR001660">
    <property type="entry name" value="SAM"/>
</dbReference>
<evidence type="ECO:0000313" key="2">
    <source>
        <dbReference type="EMBL" id="RUP51023.1"/>
    </source>
</evidence>
<name>A0A433DJH5_9FUNG</name>
<dbReference type="OrthoDB" id="8883818at2759"/>
<evidence type="ECO:0000259" key="1">
    <source>
        <dbReference type="PROSITE" id="PS50105"/>
    </source>
</evidence>
<feature type="domain" description="SAM" evidence="1">
    <location>
        <begin position="1"/>
        <end position="68"/>
    </location>
</feature>
<accession>A0A433DJH5</accession>
<organism evidence="2 3">
    <name type="scientific">Jimgerdemannia flammicorona</name>
    <dbReference type="NCBI Taxonomy" id="994334"/>
    <lineage>
        <taxon>Eukaryota</taxon>
        <taxon>Fungi</taxon>
        <taxon>Fungi incertae sedis</taxon>
        <taxon>Mucoromycota</taxon>
        <taxon>Mucoromycotina</taxon>
        <taxon>Endogonomycetes</taxon>
        <taxon>Endogonales</taxon>
        <taxon>Endogonaceae</taxon>
        <taxon>Jimgerdemannia</taxon>
    </lineage>
</organism>
<dbReference type="Proteomes" id="UP000268093">
    <property type="component" value="Unassembled WGS sequence"/>
</dbReference>
<comment type="caution">
    <text evidence="2">The sequence shown here is derived from an EMBL/GenBank/DDBJ whole genome shotgun (WGS) entry which is preliminary data.</text>
</comment>
<dbReference type="EMBL" id="RBNI01001012">
    <property type="protein sequence ID" value="RUP51023.1"/>
    <property type="molecule type" value="Genomic_DNA"/>
</dbReference>
<dbReference type="SUPFAM" id="SSF47769">
    <property type="entry name" value="SAM/Pointed domain"/>
    <property type="match status" value="1"/>
</dbReference>
<gene>
    <name evidence="2" type="ORF">BC936DRAFT_136593</name>
</gene>
<dbReference type="Gene3D" id="1.10.150.50">
    <property type="entry name" value="Transcription Factor, Ets-1"/>
    <property type="match status" value="1"/>
</dbReference>
<dbReference type="PROSITE" id="PS50105">
    <property type="entry name" value="SAM_DOMAIN"/>
    <property type="match status" value="1"/>
</dbReference>
<dbReference type="InterPro" id="IPR013761">
    <property type="entry name" value="SAM/pointed_sf"/>
</dbReference>
<dbReference type="AlphaFoldDB" id="A0A433DJH5"/>
<sequence length="107" mass="11816">MEASRPSSDRPQSYRTLSLFPRANTLLENGITGEVLINLDHEALKDLSIRSVGKRMAILKAVYNLKVAHNIPILGGDYVPPCECERVRLYNSAPSVLFCLASSKISN</sequence>
<dbReference type="Pfam" id="PF07647">
    <property type="entry name" value="SAM_2"/>
    <property type="match status" value="1"/>
</dbReference>